<evidence type="ECO:0000313" key="1">
    <source>
        <dbReference type="EMBL" id="CAK9192097.1"/>
    </source>
</evidence>
<keyword evidence="2" id="KW-1185">Reference proteome</keyword>
<dbReference type="EMBL" id="OZ019893">
    <property type="protein sequence ID" value="CAK9192097.1"/>
    <property type="molecule type" value="Genomic_DNA"/>
</dbReference>
<protein>
    <submittedName>
        <fullName evidence="1">Uncharacterized protein</fullName>
    </submittedName>
</protein>
<gene>
    <name evidence="1" type="ORF">CSSPTR1EN2_LOCUS1720</name>
</gene>
<sequence length="80" mass="9432">MYLCRFQSERDKVIISNMMTINRLSIGSEERLDSRDWKFLWLKTCNGKICNALLLFESLKLMYHDCQVTPPHIQIGTHSL</sequence>
<reference evidence="1 2" key="1">
    <citation type="submission" date="2024-02" db="EMBL/GenBank/DDBJ databases">
        <authorList>
            <consortium name="ELIXIR-Norway"/>
            <consortium name="Elixir Norway"/>
        </authorList>
    </citation>
    <scope>NUCLEOTIDE SEQUENCE [LARGE SCALE GENOMIC DNA]</scope>
</reference>
<accession>A0ABP0TC05</accession>
<evidence type="ECO:0000313" key="2">
    <source>
        <dbReference type="Proteomes" id="UP001497512"/>
    </source>
</evidence>
<name>A0ABP0TC05_9BRYO</name>
<organism evidence="1 2">
    <name type="scientific">Sphagnum troendelagicum</name>
    <dbReference type="NCBI Taxonomy" id="128251"/>
    <lineage>
        <taxon>Eukaryota</taxon>
        <taxon>Viridiplantae</taxon>
        <taxon>Streptophyta</taxon>
        <taxon>Embryophyta</taxon>
        <taxon>Bryophyta</taxon>
        <taxon>Sphagnophytina</taxon>
        <taxon>Sphagnopsida</taxon>
        <taxon>Sphagnales</taxon>
        <taxon>Sphagnaceae</taxon>
        <taxon>Sphagnum</taxon>
    </lineage>
</organism>
<dbReference type="Proteomes" id="UP001497512">
    <property type="component" value="Chromosome 1"/>
</dbReference>
<proteinExistence type="predicted"/>